<dbReference type="EnsemblMetazoa" id="G6078.5">
    <property type="protein sequence ID" value="G6078.5:cds"/>
    <property type="gene ID" value="G6078"/>
</dbReference>
<keyword evidence="1" id="KW-0732">Signal</keyword>
<dbReference type="EnsemblMetazoa" id="G6078.1">
    <property type="protein sequence ID" value="G6078.1:cds"/>
    <property type="gene ID" value="G6078"/>
</dbReference>
<dbReference type="AlphaFoldDB" id="A0A8W8NNR4"/>
<dbReference type="EnsemblMetazoa" id="G6078.2">
    <property type="protein sequence ID" value="G6078.2:cds"/>
    <property type="gene ID" value="G6078"/>
</dbReference>
<name>A0A8W8NNR4_MAGGI</name>
<dbReference type="Proteomes" id="UP000005408">
    <property type="component" value="Unassembled WGS sequence"/>
</dbReference>
<sequence length="89" mass="9776">MEGYFSLLVVSFSLLHVNVFCQTTPCDKNGSNRTCILAAGFDDYQVATCSSNSDLLQNGFRCEDSCTDTCWHLCMVEKFGQINGSVSSN</sequence>
<evidence type="ECO:0000256" key="1">
    <source>
        <dbReference type="SAM" id="SignalP"/>
    </source>
</evidence>
<feature type="chain" id="PRO_5042432160" evidence="1">
    <location>
        <begin position="22"/>
        <end position="89"/>
    </location>
</feature>
<reference evidence="2" key="1">
    <citation type="submission" date="2022-08" db="UniProtKB">
        <authorList>
            <consortium name="EnsemblMetazoa"/>
        </authorList>
    </citation>
    <scope>IDENTIFICATION</scope>
    <source>
        <strain evidence="2">05x7-T-G4-1.051#20</strain>
    </source>
</reference>
<proteinExistence type="predicted"/>
<feature type="signal peptide" evidence="1">
    <location>
        <begin position="1"/>
        <end position="21"/>
    </location>
</feature>
<evidence type="ECO:0000313" key="2">
    <source>
        <dbReference type="EnsemblMetazoa" id="G6078.1:cds"/>
    </source>
</evidence>
<evidence type="ECO:0000313" key="3">
    <source>
        <dbReference type="Proteomes" id="UP000005408"/>
    </source>
</evidence>
<keyword evidence="3" id="KW-1185">Reference proteome</keyword>
<organism evidence="2 3">
    <name type="scientific">Magallana gigas</name>
    <name type="common">Pacific oyster</name>
    <name type="synonym">Crassostrea gigas</name>
    <dbReference type="NCBI Taxonomy" id="29159"/>
    <lineage>
        <taxon>Eukaryota</taxon>
        <taxon>Metazoa</taxon>
        <taxon>Spiralia</taxon>
        <taxon>Lophotrochozoa</taxon>
        <taxon>Mollusca</taxon>
        <taxon>Bivalvia</taxon>
        <taxon>Autobranchia</taxon>
        <taxon>Pteriomorphia</taxon>
        <taxon>Ostreida</taxon>
        <taxon>Ostreoidea</taxon>
        <taxon>Ostreidae</taxon>
        <taxon>Magallana</taxon>
    </lineage>
</organism>
<protein>
    <submittedName>
        <fullName evidence="2">Uncharacterized protein</fullName>
    </submittedName>
</protein>
<accession>A0A8W8NNR4</accession>